<name>A0A669EGR3_ORENI</name>
<dbReference type="InParanoid" id="A0A669EGR3"/>
<keyword evidence="3" id="KW-1185">Reference proteome</keyword>
<reference evidence="2" key="3">
    <citation type="submission" date="2025-09" db="UniProtKB">
        <authorList>
            <consortium name="Ensembl"/>
        </authorList>
    </citation>
    <scope>IDENTIFICATION</scope>
</reference>
<organism evidence="2 3">
    <name type="scientific">Oreochromis niloticus</name>
    <name type="common">Nile tilapia</name>
    <name type="synonym">Tilapia nilotica</name>
    <dbReference type="NCBI Taxonomy" id="8128"/>
    <lineage>
        <taxon>Eukaryota</taxon>
        <taxon>Metazoa</taxon>
        <taxon>Chordata</taxon>
        <taxon>Craniata</taxon>
        <taxon>Vertebrata</taxon>
        <taxon>Euteleostomi</taxon>
        <taxon>Actinopterygii</taxon>
        <taxon>Neopterygii</taxon>
        <taxon>Teleostei</taxon>
        <taxon>Neoteleostei</taxon>
        <taxon>Acanthomorphata</taxon>
        <taxon>Ovalentaria</taxon>
        <taxon>Cichlomorphae</taxon>
        <taxon>Cichliformes</taxon>
        <taxon>Cichlidae</taxon>
        <taxon>African cichlids</taxon>
        <taxon>Pseudocrenilabrinae</taxon>
        <taxon>Oreochromini</taxon>
        <taxon>Oreochromis</taxon>
    </lineage>
</organism>
<dbReference type="Ensembl" id="ENSONIT00000056384.1">
    <property type="protein sequence ID" value="ENSONIP00000070252.1"/>
    <property type="gene ID" value="ENSONIG00000041220.1"/>
</dbReference>
<protein>
    <submittedName>
        <fullName evidence="2">Uncharacterized protein</fullName>
    </submittedName>
</protein>
<dbReference type="AlphaFoldDB" id="A0A669EGR3"/>
<reference evidence="2" key="2">
    <citation type="submission" date="2025-08" db="UniProtKB">
        <authorList>
            <consortium name="Ensembl"/>
        </authorList>
    </citation>
    <scope>IDENTIFICATION</scope>
</reference>
<feature type="region of interest" description="Disordered" evidence="1">
    <location>
        <begin position="74"/>
        <end position="97"/>
    </location>
</feature>
<sequence length="142" mass="15994">MVYVCFMVAITSLPTLKWCSVVMEIIQILGGNWVYCARKSTPFKSTDQEAALQLVQARCFAYAKFLGNHPGLTPLKTEGKNHESDFELRKPPSGEWRQKKKIGNWHAHHLCRAPFATHTTSSGRLSPRTPPLAGAFRHAHHL</sequence>
<accession>A0A669EGR3</accession>
<evidence type="ECO:0000313" key="3">
    <source>
        <dbReference type="Proteomes" id="UP000005207"/>
    </source>
</evidence>
<proteinExistence type="predicted"/>
<reference evidence="3" key="1">
    <citation type="submission" date="2012-01" db="EMBL/GenBank/DDBJ databases">
        <title>The Genome Sequence of Oreochromis niloticus (Nile Tilapia).</title>
        <authorList>
            <consortium name="Broad Institute Genome Assembly Team"/>
            <consortium name="Broad Institute Sequencing Platform"/>
            <person name="Di Palma F."/>
            <person name="Johnson J."/>
            <person name="Lander E.S."/>
            <person name="Lindblad-Toh K."/>
        </authorList>
    </citation>
    <scope>NUCLEOTIDE SEQUENCE [LARGE SCALE GENOMIC DNA]</scope>
</reference>
<feature type="compositionally biased region" description="Basic and acidic residues" evidence="1">
    <location>
        <begin position="77"/>
        <end position="92"/>
    </location>
</feature>
<feature type="region of interest" description="Disordered" evidence="1">
    <location>
        <begin position="118"/>
        <end position="142"/>
    </location>
</feature>
<evidence type="ECO:0000256" key="1">
    <source>
        <dbReference type="SAM" id="MobiDB-lite"/>
    </source>
</evidence>
<dbReference type="Proteomes" id="UP000005207">
    <property type="component" value="Linkage group LG3"/>
</dbReference>
<evidence type="ECO:0000313" key="2">
    <source>
        <dbReference type="Ensembl" id="ENSONIP00000070252.1"/>
    </source>
</evidence>